<evidence type="ECO:0000313" key="3">
    <source>
        <dbReference type="EMBL" id="KAI0529652.1"/>
    </source>
</evidence>
<organism evidence="3 4">
    <name type="scientific">Dendrobium nobile</name>
    <name type="common">Orchid</name>
    <dbReference type="NCBI Taxonomy" id="94219"/>
    <lineage>
        <taxon>Eukaryota</taxon>
        <taxon>Viridiplantae</taxon>
        <taxon>Streptophyta</taxon>
        <taxon>Embryophyta</taxon>
        <taxon>Tracheophyta</taxon>
        <taxon>Spermatophyta</taxon>
        <taxon>Magnoliopsida</taxon>
        <taxon>Liliopsida</taxon>
        <taxon>Asparagales</taxon>
        <taxon>Orchidaceae</taxon>
        <taxon>Epidendroideae</taxon>
        <taxon>Malaxideae</taxon>
        <taxon>Dendrobiinae</taxon>
        <taxon>Dendrobium</taxon>
    </lineage>
</organism>
<gene>
    <name evidence="3" type="ORF">KFK09_002206</name>
</gene>
<dbReference type="PANTHER" id="PTHR35046:SF18">
    <property type="entry name" value="RNA-DIRECTED DNA POLYMERASE"/>
    <property type="match status" value="1"/>
</dbReference>
<feature type="region of interest" description="Disordered" evidence="1">
    <location>
        <begin position="51"/>
        <end position="75"/>
    </location>
</feature>
<dbReference type="EMBL" id="JAGYWB010000002">
    <property type="protein sequence ID" value="KAI0529652.1"/>
    <property type="molecule type" value="Genomic_DNA"/>
</dbReference>
<feature type="region of interest" description="Disordered" evidence="1">
    <location>
        <begin position="113"/>
        <end position="135"/>
    </location>
</feature>
<dbReference type="Proteomes" id="UP000829196">
    <property type="component" value="Unassembled WGS sequence"/>
</dbReference>
<proteinExistence type="predicted"/>
<protein>
    <recommendedName>
        <fullName evidence="2">Retrotransposon gag domain-containing protein</fullName>
    </recommendedName>
</protein>
<evidence type="ECO:0000259" key="2">
    <source>
        <dbReference type="Pfam" id="PF03732"/>
    </source>
</evidence>
<dbReference type="Pfam" id="PF03732">
    <property type="entry name" value="Retrotrans_gag"/>
    <property type="match status" value="1"/>
</dbReference>
<evidence type="ECO:0000256" key="1">
    <source>
        <dbReference type="SAM" id="MobiDB-lite"/>
    </source>
</evidence>
<sequence>MTDKGKGPATEDDRSFETLWENQATILRRLEDLSADVQRLSFEMRREIHLNRIRTPHQPPRREPAPKRVPGGRRGLDLDRQWRQALPPMQDASDSEEELQFEREAIQSELADDDECLTYNAGPNRHRRRPAPPRTETEFKVKVDISFFDGHLHIEDYLDWEKAVKNFFDYMDIEASKQVKYVACRLRSGASAWWTQLLQMRQRELKGPVRSLARMKQLLHSQFLPTDYEQILYMRYQHCVQGNRSVSEYSEEFHRLSARNNLNESTNQLVARYIGGIKESIQDKLQLNSV</sequence>
<dbReference type="OrthoDB" id="786050at2759"/>
<reference evidence="3" key="1">
    <citation type="journal article" date="2022" name="Front. Genet.">
        <title>Chromosome-Scale Assembly of the Dendrobium nobile Genome Provides Insights Into the Molecular Mechanism of the Biosynthesis of the Medicinal Active Ingredient of Dendrobium.</title>
        <authorList>
            <person name="Xu Q."/>
            <person name="Niu S.-C."/>
            <person name="Li K.-L."/>
            <person name="Zheng P.-J."/>
            <person name="Zhang X.-J."/>
            <person name="Jia Y."/>
            <person name="Liu Y."/>
            <person name="Niu Y.-X."/>
            <person name="Yu L.-H."/>
            <person name="Chen D.-F."/>
            <person name="Zhang G.-Q."/>
        </authorList>
    </citation>
    <scope>NUCLEOTIDE SEQUENCE</scope>
    <source>
        <tissue evidence="3">Leaf</tissue>
    </source>
</reference>
<dbReference type="InterPro" id="IPR005162">
    <property type="entry name" value="Retrotrans_gag_dom"/>
</dbReference>
<dbReference type="PANTHER" id="PTHR35046">
    <property type="entry name" value="ZINC KNUCKLE (CCHC-TYPE) FAMILY PROTEIN"/>
    <property type="match status" value="1"/>
</dbReference>
<feature type="domain" description="Retrotransposon gag" evidence="2">
    <location>
        <begin position="180"/>
        <end position="278"/>
    </location>
</feature>
<name>A0A8T3CD48_DENNO</name>
<comment type="caution">
    <text evidence="3">The sequence shown here is derived from an EMBL/GenBank/DDBJ whole genome shotgun (WGS) entry which is preliminary data.</text>
</comment>
<evidence type="ECO:0000313" key="4">
    <source>
        <dbReference type="Proteomes" id="UP000829196"/>
    </source>
</evidence>
<keyword evidence="4" id="KW-1185">Reference proteome</keyword>
<accession>A0A8T3CD48</accession>
<dbReference type="AlphaFoldDB" id="A0A8T3CD48"/>